<name>A0ABX0NKF5_9BURK</name>
<accession>A0ABX0NKF5</accession>
<evidence type="ECO:0008006" key="3">
    <source>
        <dbReference type="Google" id="ProtNLM"/>
    </source>
</evidence>
<organism evidence="1 2">
    <name type="scientific">Massilia frigida</name>
    <dbReference type="NCBI Taxonomy" id="2609281"/>
    <lineage>
        <taxon>Bacteria</taxon>
        <taxon>Pseudomonadati</taxon>
        <taxon>Pseudomonadota</taxon>
        <taxon>Betaproteobacteria</taxon>
        <taxon>Burkholderiales</taxon>
        <taxon>Oxalobacteraceae</taxon>
        <taxon>Telluria group</taxon>
        <taxon>Massilia</taxon>
    </lineage>
</organism>
<protein>
    <recommendedName>
        <fullName evidence="3">Antirepressor protein C-terminal domain-containing protein</fullName>
    </recommendedName>
</protein>
<gene>
    <name evidence="1" type="ORF">F2P44_33360</name>
</gene>
<comment type="caution">
    <text evidence="1">The sequence shown here is derived from an EMBL/GenBank/DDBJ whole genome shotgun (WGS) entry which is preliminary data.</text>
</comment>
<dbReference type="EMBL" id="WHJG01000090">
    <property type="protein sequence ID" value="NHZ84108.1"/>
    <property type="molecule type" value="Genomic_DNA"/>
</dbReference>
<reference evidence="1 2" key="1">
    <citation type="submission" date="2019-10" db="EMBL/GenBank/DDBJ databases">
        <title>Taxonomy of Antarctic Massilia spp.: description of Massilia rubra sp. nov., Massilia aquatica sp. nov., Massilia mucilaginosa sp. nov., Massilia frigida sp. nov. isolated from streams, lakes and regoliths.</title>
        <authorList>
            <person name="Holochova P."/>
            <person name="Sedlacek I."/>
            <person name="Kralova S."/>
            <person name="Maslanova I."/>
            <person name="Busse H.-J."/>
            <person name="Stankova E."/>
            <person name="Vrbovska V."/>
            <person name="Kovarovic V."/>
            <person name="Bartak M."/>
            <person name="Svec P."/>
            <person name="Pantucek R."/>
        </authorList>
    </citation>
    <scope>NUCLEOTIDE SEQUENCE [LARGE SCALE GENOMIC DNA]</scope>
    <source>
        <strain evidence="1 2">CCM 8695</strain>
    </source>
</reference>
<dbReference type="RefSeq" id="WP_167094424.1">
    <property type="nucleotide sequence ID" value="NZ_WHJG01000090.1"/>
</dbReference>
<keyword evidence="2" id="KW-1185">Reference proteome</keyword>
<proteinExistence type="predicted"/>
<sequence>MEVMEQEAAIFESAGQAVHVAFLVMAQEAMQDAPLRMALIRMMESVKLENGQRHWLDQLRGTRSGAVNFGGLTGGEVRAQCAMITQAVKTKLPAVEMWVLQAKFGETEHEDVELGDRQLPATAAPRVTRRFAFSAERIAAIKGLSDYFQPQFPHINPFAMDCMLGRLYANHKKLDISSRDLAAQFGGNHTKYLRASHKLKNQLRILEQQAMARLEPTFIDHGVIEKFH</sequence>
<evidence type="ECO:0000313" key="2">
    <source>
        <dbReference type="Proteomes" id="UP000621455"/>
    </source>
</evidence>
<dbReference type="Proteomes" id="UP000621455">
    <property type="component" value="Unassembled WGS sequence"/>
</dbReference>
<evidence type="ECO:0000313" key="1">
    <source>
        <dbReference type="EMBL" id="NHZ84108.1"/>
    </source>
</evidence>